<evidence type="ECO:0000313" key="3">
    <source>
        <dbReference type="Proteomes" id="UP000287651"/>
    </source>
</evidence>
<sequence length="106" mass="11271">MASSAHSRGSLRTERQVPPARGNGPARPRSSSAKRSVRVFSDDDKAAGGLQVQTRSQTVGAAHEKRGSEQDECEVGYSPRVEEAPSGVPTGKKKPQGETYNGRNPP</sequence>
<evidence type="ECO:0000313" key="2">
    <source>
        <dbReference type="EMBL" id="RRT32856.1"/>
    </source>
</evidence>
<comment type="caution">
    <text evidence="2">The sequence shown here is derived from an EMBL/GenBank/DDBJ whole genome shotgun (WGS) entry which is preliminary data.</text>
</comment>
<accession>A0A426X072</accession>
<reference evidence="2 3" key="1">
    <citation type="journal article" date="2014" name="Agronomy (Basel)">
        <title>A Draft Genome Sequence for Ensete ventricosum, the Drought-Tolerant Tree Against Hunger.</title>
        <authorList>
            <person name="Harrison J."/>
            <person name="Moore K.A."/>
            <person name="Paszkiewicz K."/>
            <person name="Jones T."/>
            <person name="Grant M."/>
            <person name="Ambacheew D."/>
            <person name="Muzemil S."/>
            <person name="Studholme D.J."/>
        </authorList>
    </citation>
    <scope>NUCLEOTIDE SEQUENCE [LARGE SCALE GENOMIC DNA]</scope>
</reference>
<organism evidence="2 3">
    <name type="scientific">Ensete ventricosum</name>
    <name type="common">Abyssinian banana</name>
    <name type="synonym">Musa ensete</name>
    <dbReference type="NCBI Taxonomy" id="4639"/>
    <lineage>
        <taxon>Eukaryota</taxon>
        <taxon>Viridiplantae</taxon>
        <taxon>Streptophyta</taxon>
        <taxon>Embryophyta</taxon>
        <taxon>Tracheophyta</taxon>
        <taxon>Spermatophyta</taxon>
        <taxon>Magnoliopsida</taxon>
        <taxon>Liliopsida</taxon>
        <taxon>Zingiberales</taxon>
        <taxon>Musaceae</taxon>
        <taxon>Ensete</taxon>
    </lineage>
</organism>
<name>A0A426X072_ENSVE</name>
<dbReference type="AlphaFoldDB" id="A0A426X072"/>
<feature type="compositionally biased region" description="Low complexity" evidence="1">
    <location>
        <begin position="18"/>
        <end position="34"/>
    </location>
</feature>
<dbReference type="EMBL" id="AMZH03030504">
    <property type="protein sequence ID" value="RRT32856.1"/>
    <property type="molecule type" value="Genomic_DNA"/>
</dbReference>
<proteinExistence type="predicted"/>
<evidence type="ECO:0000256" key="1">
    <source>
        <dbReference type="SAM" id="MobiDB-lite"/>
    </source>
</evidence>
<feature type="region of interest" description="Disordered" evidence="1">
    <location>
        <begin position="1"/>
        <end position="106"/>
    </location>
</feature>
<dbReference type="Proteomes" id="UP000287651">
    <property type="component" value="Unassembled WGS sequence"/>
</dbReference>
<protein>
    <submittedName>
        <fullName evidence="2">Uncharacterized protein</fullName>
    </submittedName>
</protein>
<gene>
    <name evidence="2" type="ORF">B296_00050912</name>
</gene>